<dbReference type="AlphaFoldDB" id="A0AAD7GG39"/>
<dbReference type="Proteomes" id="UP001221757">
    <property type="component" value="Unassembled WGS sequence"/>
</dbReference>
<sequence>MHDRTSASRVRLCRVPRLTPVSQIHVEFPSPSSASRPPLHRPFARSPSHPLLPVLPCRCSPRSTHIVSFSPSFPLTHPPRPTFCATPPLCALHLTRVPARLIADSFRVPLPASLLIDAFTASSHLRRKSPTAVAYLERSRARAELEKHRTHAEWRRVEAAGADADVRARGGPCVEMESGVCVYGLGRADADGCRPGAGCRIGAGFAYAEGLCAVEEPELVKSRVLHRSLPSSSASGAYRV</sequence>
<name>A0AAD7GG39_MYCRO</name>
<gene>
    <name evidence="1" type="ORF">B0H17DRAFT_1204312</name>
</gene>
<reference evidence="1" key="1">
    <citation type="submission" date="2023-03" db="EMBL/GenBank/DDBJ databases">
        <title>Massive genome expansion in bonnet fungi (Mycena s.s.) driven by repeated elements and novel gene families across ecological guilds.</title>
        <authorList>
            <consortium name="Lawrence Berkeley National Laboratory"/>
            <person name="Harder C.B."/>
            <person name="Miyauchi S."/>
            <person name="Viragh M."/>
            <person name="Kuo A."/>
            <person name="Thoen E."/>
            <person name="Andreopoulos B."/>
            <person name="Lu D."/>
            <person name="Skrede I."/>
            <person name="Drula E."/>
            <person name="Henrissat B."/>
            <person name="Morin E."/>
            <person name="Kohler A."/>
            <person name="Barry K."/>
            <person name="LaButti K."/>
            <person name="Morin E."/>
            <person name="Salamov A."/>
            <person name="Lipzen A."/>
            <person name="Mereny Z."/>
            <person name="Hegedus B."/>
            <person name="Baldrian P."/>
            <person name="Stursova M."/>
            <person name="Weitz H."/>
            <person name="Taylor A."/>
            <person name="Grigoriev I.V."/>
            <person name="Nagy L.G."/>
            <person name="Martin F."/>
            <person name="Kauserud H."/>
        </authorList>
    </citation>
    <scope>NUCLEOTIDE SEQUENCE</scope>
    <source>
        <strain evidence="1">CBHHK067</strain>
    </source>
</reference>
<proteinExistence type="predicted"/>
<accession>A0AAD7GG39</accession>
<organism evidence="1 2">
    <name type="scientific">Mycena rosella</name>
    <name type="common">Pink bonnet</name>
    <name type="synonym">Agaricus rosellus</name>
    <dbReference type="NCBI Taxonomy" id="1033263"/>
    <lineage>
        <taxon>Eukaryota</taxon>
        <taxon>Fungi</taxon>
        <taxon>Dikarya</taxon>
        <taxon>Basidiomycota</taxon>
        <taxon>Agaricomycotina</taxon>
        <taxon>Agaricomycetes</taxon>
        <taxon>Agaricomycetidae</taxon>
        <taxon>Agaricales</taxon>
        <taxon>Marasmiineae</taxon>
        <taxon>Mycenaceae</taxon>
        <taxon>Mycena</taxon>
    </lineage>
</organism>
<evidence type="ECO:0000313" key="2">
    <source>
        <dbReference type="Proteomes" id="UP001221757"/>
    </source>
</evidence>
<dbReference type="EMBL" id="JARKIE010000096">
    <property type="protein sequence ID" value="KAJ7686413.1"/>
    <property type="molecule type" value="Genomic_DNA"/>
</dbReference>
<keyword evidence="2" id="KW-1185">Reference proteome</keyword>
<evidence type="ECO:0000313" key="1">
    <source>
        <dbReference type="EMBL" id="KAJ7686413.1"/>
    </source>
</evidence>
<comment type="caution">
    <text evidence="1">The sequence shown here is derived from an EMBL/GenBank/DDBJ whole genome shotgun (WGS) entry which is preliminary data.</text>
</comment>
<protein>
    <submittedName>
        <fullName evidence="1">Uncharacterized protein</fullName>
    </submittedName>
</protein>